<reference evidence="3 4" key="1">
    <citation type="submission" date="2024-09" db="EMBL/GenBank/DDBJ databases">
        <title>A chromosome-level genome assembly of Gray's grenadier anchovy, Coilia grayii.</title>
        <authorList>
            <person name="Fu Z."/>
        </authorList>
    </citation>
    <scope>NUCLEOTIDE SEQUENCE [LARGE SCALE GENOMIC DNA]</scope>
    <source>
        <strain evidence="3">G4</strain>
        <tissue evidence="3">Muscle</tissue>
    </source>
</reference>
<evidence type="ECO:0000313" key="4">
    <source>
        <dbReference type="Proteomes" id="UP001591681"/>
    </source>
</evidence>
<evidence type="ECO:0000256" key="1">
    <source>
        <dbReference type="SAM" id="MobiDB-lite"/>
    </source>
</evidence>
<feature type="domain" description="Retrotransposon gag" evidence="2">
    <location>
        <begin position="81"/>
        <end position="142"/>
    </location>
</feature>
<comment type="caution">
    <text evidence="3">The sequence shown here is derived from an EMBL/GenBank/DDBJ whole genome shotgun (WGS) entry which is preliminary data.</text>
</comment>
<feature type="region of interest" description="Disordered" evidence="1">
    <location>
        <begin position="173"/>
        <end position="217"/>
    </location>
</feature>
<accession>A0ABD1JLM6</accession>
<dbReference type="Proteomes" id="UP001591681">
    <property type="component" value="Unassembled WGS sequence"/>
</dbReference>
<dbReference type="PANTHER" id="PTHR15503:SF36">
    <property type="entry name" value="RETROTRANSPOSON GAG-LIKE PROTEIN 5"/>
    <property type="match status" value="1"/>
</dbReference>
<proteinExistence type="predicted"/>
<dbReference type="InterPro" id="IPR005162">
    <property type="entry name" value="Retrotrans_gag_dom"/>
</dbReference>
<organism evidence="3 4">
    <name type="scientific">Coilia grayii</name>
    <name type="common">Gray's grenadier anchovy</name>
    <dbReference type="NCBI Taxonomy" id="363190"/>
    <lineage>
        <taxon>Eukaryota</taxon>
        <taxon>Metazoa</taxon>
        <taxon>Chordata</taxon>
        <taxon>Craniata</taxon>
        <taxon>Vertebrata</taxon>
        <taxon>Euteleostomi</taxon>
        <taxon>Actinopterygii</taxon>
        <taxon>Neopterygii</taxon>
        <taxon>Teleostei</taxon>
        <taxon>Clupei</taxon>
        <taxon>Clupeiformes</taxon>
        <taxon>Clupeoidei</taxon>
        <taxon>Engraulidae</taxon>
        <taxon>Coilinae</taxon>
        <taxon>Coilia</taxon>
    </lineage>
</organism>
<evidence type="ECO:0000313" key="3">
    <source>
        <dbReference type="EMBL" id="KAL2088058.1"/>
    </source>
</evidence>
<name>A0ABD1JLM6_9TELE</name>
<protein>
    <recommendedName>
        <fullName evidence="2">Retrotransposon gag domain-containing protein</fullName>
    </recommendedName>
</protein>
<dbReference type="InterPro" id="IPR032567">
    <property type="entry name" value="RTL1-rel"/>
</dbReference>
<keyword evidence="4" id="KW-1185">Reference proteome</keyword>
<dbReference type="EMBL" id="JBHFQA010000014">
    <property type="protein sequence ID" value="KAL2088058.1"/>
    <property type="molecule type" value="Genomic_DNA"/>
</dbReference>
<sequence length="217" mass="23737">MQHQHEGLQEMGEAITQLSNQIGELCVSSATAALPPVASASTMAPPPLFSGVPSTCKGGGPWIGRQQCGRIVTLTARLVSFMTALHQVFNDGMTEQRAASRLMSLSQGPRSVSDYAIEFCTLAAETGWEDDTLMTAFYQGLSESVKDEIVNREWSEELDDIVTLATTLDARMRERRMERRGRPPCLPSRASETPPSVKPCLTEDQPPQEPMQLGRSP</sequence>
<evidence type="ECO:0000259" key="2">
    <source>
        <dbReference type="Pfam" id="PF03732"/>
    </source>
</evidence>
<dbReference type="AlphaFoldDB" id="A0ABD1JLM6"/>
<gene>
    <name evidence="3" type="ORF">ACEWY4_016886</name>
</gene>
<dbReference type="PANTHER" id="PTHR15503">
    <property type="entry name" value="LDOC1 RELATED"/>
    <property type="match status" value="1"/>
</dbReference>
<dbReference type="Pfam" id="PF03732">
    <property type="entry name" value="Retrotrans_gag"/>
    <property type="match status" value="1"/>
</dbReference>